<dbReference type="Pfam" id="PF25781">
    <property type="entry name" value="TPR_TEX10"/>
    <property type="match status" value="1"/>
</dbReference>
<dbReference type="OMA" id="DMWVEAD"/>
<comment type="subcellular location">
    <subcellularLocation>
        <location evidence="1">Nucleus</location>
        <location evidence="1">Nucleolus</location>
    </subcellularLocation>
    <subcellularLocation>
        <location evidence="2">Nucleus</location>
        <location evidence="2">Nucleoplasm</location>
    </subcellularLocation>
</comment>
<sequence length="915" mass="101978">MAKGGRKNKEKRKDFQKVKFKVGKKKPQADNFTVTTFKSQAIQIREQLKSGPVDADEPTTLKKKNIHDLLCHLNHYNVSIRQSSIAGMKELLSAHPSLISQHLAILIDSLSILMTDKEDAVRKAGISLLQLVLQATPADRVGPFFPVLSAHLTCAMTHLQEDIQLDSLAILDLMLASYPRLLTGRSQELLTVFVQLISRQRKQSVGWTEGELDGGELAIKPGSRISSHKWRQKVLQRLRQFLTALLEEYFIKHSRQADSAAESDNYTVKIQEHKETNAPIFAPGSHAHGYRDEFILSLTSSSSSSTSCQDFSEPDNLLGFVRSLVPLLLQCWMEVAPKSQGHSQAHLHSVAVEILDGVLSVILLLWRWMQSVCEEKCNFSCMTQLQKLYHKKFVSHLLPCFPYTSHDAPARAKRSGKATPMTVVNLNLSACEIMSYFMSRGDISVPWLRRIMAYVLETCVEGGSLSSGHVQSLLGVVRRLVKVLPSEESVSDILQAVFSLYESCHVLSAHRQAAMQCLDELLTTHGTKHPSSRSVDSLFIQSLPELIRTLGSVSSKALQILLRRAAQRQAEALTCIQKHLKSFVDPESGVLLKLSADLQVHIIHLIHHADPLDLDTLRSLATCCHDNRMSAENVAYLVNILSTRLLEVGVSPYVDRKLPFNSADFISFLFSVSIGSTQFELASSDGQDSTSQDVGKPRPLPSNLTSVSIATKAGRPWQHHSAIVKSVCLGYSLISSKQQMWDLVQTLVIKLLNSQKTITCYTAYAVLHAANYLTTGKTYWRKEALNKLTDCCLATLYKVVSDDVMGIGSSDWSEAIWEEAVDMLVASKPVLMEMMQRIHAYVTDLTDPEHVHHVAMVIVRLLQTQRLSAILAQITDSAMQAVNSIMNHHLATEGSRWVAELQYESSVVLNVKLQR</sequence>
<evidence type="ECO:0000259" key="6">
    <source>
        <dbReference type="Pfam" id="PF25781"/>
    </source>
</evidence>
<dbReference type="GO" id="GO:0071339">
    <property type="term" value="C:MLL1 complex"/>
    <property type="evidence" value="ECO:0007669"/>
    <property type="project" value="TreeGrafter"/>
</dbReference>
<proteinExistence type="inferred from homology"/>
<dbReference type="InterPro" id="IPR016024">
    <property type="entry name" value="ARM-type_fold"/>
</dbReference>
<feature type="domain" description="Pre-rRNA-processing protein Ipi1 N-terminal" evidence="5">
    <location>
        <begin position="140"/>
        <end position="242"/>
    </location>
</feature>
<dbReference type="Proteomes" id="UP000887568">
    <property type="component" value="Unplaced"/>
</dbReference>
<dbReference type="PANTHER" id="PTHR16056:SF2">
    <property type="entry name" value="TESTIS-EXPRESSED PROTEIN 10"/>
    <property type="match status" value="1"/>
</dbReference>
<evidence type="ECO:0000313" key="7">
    <source>
        <dbReference type="EnsemblMetazoa" id="XP_038077607.1"/>
    </source>
</evidence>
<dbReference type="GeneID" id="119745370"/>
<dbReference type="AlphaFoldDB" id="A0A914BQ36"/>
<evidence type="ECO:0008006" key="9">
    <source>
        <dbReference type="Google" id="ProtNLM"/>
    </source>
</evidence>
<evidence type="ECO:0000313" key="8">
    <source>
        <dbReference type="Proteomes" id="UP000887568"/>
    </source>
</evidence>
<keyword evidence="4" id="KW-0539">Nucleus</keyword>
<dbReference type="InterPro" id="IPR011989">
    <property type="entry name" value="ARM-like"/>
</dbReference>
<dbReference type="OrthoDB" id="361362at2759"/>
<comment type="similarity">
    <text evidence="3">Belongs to the IPI1/TEX10 family.</text>
</comment>
<feature type="domain" description="TEX10-like TPR repeats" evidence="6">
    <location>
        <begin position="535"/>
        <end position="909"/>
    </location>
</feature>
<evidence type="ECO:0000256" key="3">
    <source>
        <dbReference type="ARBA" id="ARBA00006427"/>
    </source>
</evidence>
<dbReference type="InterPro" id="IPR024679">
    <property type="entry name" value="Ipi1_N"/>
</dbReference>
<keyword evidence="8" id="KW-1185">Reference proteome</keyword>
<evidence type="ECO:0000256" key="4">
    <source>
        <dbReference type="ARBA" id="ARBA00023242"/>
    </source>
</evidence>
<dbReference type="SUPFAM" id="SSF48371">
    <property type="entry name" value="ARM repeat"/>
    <property type="match status" value="1"/>
</dbReference>
<evidence type="ECO:0000259" key="5">
    <source>
        <dbReference type="Pfam" id="PF12333"/>
    </source>
</evidence>
<dbReference type="EnsemblMetazoa" id="XM_038221679.1">
    <property type="protein sequence ID" value="XP_038077607.1"/>
    <property type="gene ID" value="LOC119745370"/>
</dbReference>
<protein>
    <recommendedName>
        <fullName evidence="9">Pre-rRNA-processing protein Ipi1 N-terminal domain-containing protein</fullName>
    </recommendedName>
</protein>
<name>A0A914BQ36_PATMI</name>
<accession>A0A914BQ36</accession>
<evidence type="ECO:0000256" key="2">
    <source>
        <dbReference type="ARBA" id="ARBA00004642"/>
    </source>
</evidence>
<reference evidence="7" key="1">
    <citation type="submission" date="2022-11" db="UniProtKB">
        <authorList>
            <consortium name="EnsemblMetazoa"/>
        </authorList>
    </citation>
    <scope>IDENTIFICATION</scope>
</reference>
<dbReference type="RefSeq" id="XP_038077607.1">
    <property type="nucleotide sequence ID" value="XM_038221679.1"/>
</dbReference>
<organism evidence="7 8">
    <name type="scientific">Patiria miniata</name>
    <name type="common">Bat star</name>
    <name type="synonym">Asterina miniata</name>
    <dbReference type="NCBI Taxonomy" id="46514"/>
    <lineage>
        <taxon>Eukaryota</taxon>
        <taxon>Metazoa</taxon>
        <taxon>Echinodermata</taxon>
        <taxon>Eleutherozoa</taxon>
        <taxon>Asterozoa</taxon>
        <taxon>Asteroidea</taxon>
        <taxon>Valvatacea</taxon>
        <taxon>Valvatida</taxon>
        <taxon>Asterinidae</taxon>
        <taxon>Patiria</taxon>
    </lineage>
</organism>
<dbReference type="Pfam" id="PF12333">
    <property type="entry name" value="Ipi1_N"/>
    <property type="match status" value="1"/>
</dbReference>
<dbReference type="Gene3D" id="1.25.10.10">
    <property type="entry name" value="Leucine-rich Repeat Variant"/>
    <property type="match status" value="1"/>
</dbReference>
<dbReference type="PANTHER" id="PTHR16056">
    <property type="entry name" value="REGULATOR OF MICROTUBULE DYNAMICS PROTEIN"/>
    <property type="match status" value="1"/>
</dbReference>
<evidence type="ECO:0000256" key="1">
    <source>
        <dbReference type="ARBA" id="ARBA00004604"/>
    </source>
</evidence>
<dbReference type="InterPro" id="IPR057949">
    <property type="entry name" value="TPR_TEX10"/>
</dbReference>